<dbReference type="InterPro" id="IPR003766">
    <property type="entry name" value="Uronate_isomerase"/>
</dbReference>
<dbReference type="Pfam" id="PF02614">
    <property type="entry name" value="UxaC"/>
    <property type="match status" value="1"/>
</dbReference>
<dbReference type="Gene3D" id="1.10.2020.10">
    <property type="entry name" value="uronate isomerase, domain 2, chain A"/>
    <property type="match status" value="1"/>
</dbReference>
<accession>K1U589</accession>
<dbReference type="EMBL" id="AJWZ01000245">
    <property type="protein sequence ID" value="EKC77453.1"/>
    <property type="molecule type" value="Genomic_DNA"/>
</dbReference>
<dbReference type="InterPro" id="IPR032466">
    <property type="entry name" value="Metal_Hydrolase"/>
</dbReference>
<evidence type="ECO:0000256" key="6">
    <source>
        <dbReference type="ARBA" id="ARBA00023235"/>
    </source>
</evidence>
<keyword evidence="6 7" id="KW-0413">Isomerase</keyword>
<dbReference type="SUPFAM" id="SSF51556">
    <property type="entry name" value="Metallo-dependent hydrolases"/>
    <property type="match status" value="1"/>
</dbReference>
<comment type="similarity">
    <text evidence="3">Belongs to the metallo-dependent hydrolases superfamily. Uronate isomerase family.</text>
</comment>
<dbReference type="Gene3D" id="3.20.20.140">
    <property type="entry name" value="Metal-dependent hydrolases"/>
    <property type="match status" value="1"/>
</dbReference>
<comment type="catalytic activity">
    <reaction evidence="1">
        <text>D-glucuronate = D-fructuronate</text>
        <dbReference type="Rhea" id="RHEA:13049"/>
        <dbReference type="ChEBI" id="CHEBI:58720"/>
        <dbReference type="ChEBI" id="CHEBI:59863"/>
        <dbReference type="EC" id="5.3.1.12"/>
    </reaction>
</comment>
<dbReference type="EC" id="5.3.1.12" evidence="4"/>
<comment type="caution">
    <text evidence="7">The sequence shown here is derived from an EMBL/GenBank/DDBJ whole genome shotgun (WGS) entry which is preliminary data.</text>
</comment>
<dbReference type="AlphaFoldDB" id="K1U589"/>
<evidence type="ECO:0000256" key="1">
    <source>
        <dbReference type="ARBA" id="ARBA00001165"/>
    </source>
</evidence>
<comment type="pathway">
    <text evidence="2">Carbohydrate metabolism; pentose and glucuronate interconversion.</text>
</comment>
<dbReference type="PANTHER" id="PTHR30068:SF4">
    <property type="entry name" value="URONATE ISOMERASE"/>
    <property type="match status" value="1"/>
</dbReference>
<evidence type="ECO:0000256" key="2">
    <source>
        <dbReference type="ARBA" id="ARBA00004892"/>
    </source>
</evidence>
<evidence type="ECO:0000256" key="3">
    <source>
        <dbReference type="ARBA" id="ARBA00008397"/>
    </source>
</evidence>
<dbReference type="GO" id="GO:0042840">
    <property type="term" value="P:D-glucuronate catabolic process"/>
    <property type="evidence" value="ECO:0007669"/>
    <property type="project" value="TreeGrafter"/>
</dbReference>
<dbReference type="GO" id="GO:0019698">
    <property type="term" value="P:D-galacturonate catabolic process"/>
    <property type="evidence" value="ECO:0007669"/>
    <property type="project" value="TreeGrafter"/>
</dbReference>
<sequence length="71" mass="8589">MKAFMDKDFLLETETAKKLFHDYAEKTPILDYHCHINPKEIAEDRQFENITQVWLGGDHYKWRFHAFLRCG</sequence>
<evidence type="ECO:0000256" key="5">
    <source>
        <dbReference type="ARBA" id="ARBA00020555"/>
    </source>
</evidence>
<proteinExistence type="inferred from homology"/>
<reference evidence="7" key="1">
    <citation type="journal article" date="2013" name="Environ. Microbiol.">
        <title>Microbiota from the distal guts of lean and obese adolescents exhibit partial functional redundancy besides clear differences in community structure.</title>
        <authorList>
            <person name="Ferrer M."/>
            <person name="Ruiz A."/>
            <person name="Lanza F."/>
            <person name="Haange S.B."/>
            <person name="Oberbach A."/>
            <person name="Till H."/>
            <person name="Bargiela R."/>
            <person name="Campoy C."/>
            <person name="Segura M.T."/>
            <person name="Richter M."/>
            <person name="von Bergen M."/>
            <person name="Seifert J."/>
            <person name="Suarez A."/>
        </authorList>
    </citation>
    <scope>NUCLEOTIDE SEQUENCE</scope>
</reference>
<dbReference type="PANTHER" id="PTHR30068">
    <property type="entry name" value="URONATE ISOMERASE"/>
    <property type="match status" value="1"/>
</dbReference>
<dbReference type="GO" id="GO:0008880">
    <property type="term" value="F:glucuronate isomerase activity"/>
    <property type="evidence" value="ECO:0007669"/>
    <property type="project" value="UniProtKB-EC"/>
</dbReference>
<dbReference type="UniPathway" id="UPA00246"/>
<name>K1U589_9ZZZZ</name>
<organism evidence="7">
    <name type="scientific">human gut metagenome</name>
    <dbReference type="NCBI Taxonomy" id="408170"/>
    <lineage>
        <taxon>unclassified sequences</taxon>
        <taxon>metagenomes</taxon>
        <taxon>organismal metagenomes</taxon>
    </lineage>
</organism>
<evidence type="ECO:0000256" key="4">
    <source>
        <dbReference type="ARBA" id="ARBA00012546"/>
    </source>
</evidence>
<gene>
    <name evidence="7" type="ORF">OBE_00343</name>
</gene>
<evidence type="ECO:0000313" key="7">
    <source>
        <dbReference type="EMBL" id="EKC77453.1"/>
    </source>
</evidence>
<protein>
    <recommendedName>
        <fullName evidence="5">Uronate isomerase</fullName>
        <ecNumber evidence="4">5.3.1.12</ecNumber>
    </recommendedName>
</protein>